<proteinExistence type="predicted"/>
<sequence>MEEYMFREFLDECREVTEKTSYLEIFNYSDELYNSCEEHSLTLDEFENFLHRRGAFTPPEKLKPGVRLVSGMRLIVQNNARHPETFSPKTISLPRDKYDAMVRAFRLPRRGIETSAVVGPFFWSWVDELDSRPYMQIIHRKSDVRKKGKTRGWEMLLSHCFRTGVTAGYIKGTPSSDVGAALAHARASAAQLAHPAVLPAILLARDLGPANDQKQRDARDWLRRLENAVSLRDEVEEREQYPAHGPEGGGPVAPIVNGIGGGIGGGGGGFLEIDGLSRDLVECHGHVLWKRPQAYLALAEEMEKAMHLFFAKWRAMESEEAEAEREEEGGEEGRRRREERRMGVERTHRELLSRIDFYRVKLHGLEGYIHTTLERLKVQREALYNIMSQREARLNLEIAGEQRRIAHASKRDSTAMKSLSLMGVVFLPGSFLASVFGMSFFNYDGDSNNGNDNSSSGGGKGGGGKATTGVSVELWIYFAVTVPVTLAVVALWVWSDRRREARHRRDEADLERDIDKMEKDIMVHMRKRTMGKAHTWNTSTAPVKP</sequence>
<gene>
    <name evidence="1" type="ORF">N3K66_001577</name>
</gene>
<organism evidence="1 2">
    <name type="scientific">Trichothecium roseum</name>
    <dbReference type="NCBI Taxonomy" id="47278"/>
    <lineage>
        <taxon>Eukaryota</taxon>
        <taxon>Fungi</taxon>
        <taxon>Dikarya</taxon>
        <taxon>Ascomycota</taxon>
        <taxon>Pezizomycotina</taxon>
        <taxon>Sordariomycetes</taxon>
        <taxon>Hypocreomycetidae</taxon>
        <taxon>Hypocreales</taxon>
        <taxon>Hypocreales incertae sedis</taxon>
        <taxon>Trichothecium</taxon>
    </lineage>
</organism>
<name>A0ACC0VHX2_9HYPO</name>
<reference evidence="1" key="1">
    <citation type="submission" date="2022-10" db="EMBL/GenBank/DDBJ databases">
        <title>Complete Genome of Trichothecium roseum strain YXFP-22015, a Plant Pathogen Isolated from Citrus.</title>
        <authorList>
            <person name="Wang Y."/>
            <person name="Zhu L."/>
        </authorList>
    </citation>
    <scope>NUCLEOTIDE SEQUENCE</scope>
    <source>
        <strain evidence="1">YXFP-22015</strain>
    </source>
</reference>
<dbReference type="EMBL" id="CM047940">
    <property type="protein sequence ID" value="KAI9905048.1"/>
    <property type="molecule type" value="Genomic_DNA"/>
</dbReference>
<accession>A0ACC0VHX2</accession>
<protein>
    <submittedName>
        <fullName evidence="1">Uncharacterized protein</fullName>
    </submittedName>
</protein>
<dbReference type="Proteomes" id="UP001163324">
    <property type="component" value="Chromosome 1"/>
</dbReference>
<evidence type="ECO:0000313" key="1">
    <source>
        <dbReference type="EMBL" id="KAI9905048.1"/>
    </source>
</evidence>
<keyword evidence="2" id="KW-1185">Reference proteome</keyword>
<evidence type="ECO:0000313" key="2">
    <source>
        <dbReference type="Proteomes" id="UP001163324"/>
    </source>
</evidence>
<comment type="caution">
    <text evidence="1">The sequence shown here is derived from an EMBL/GenBank/DDBJ whole genome shotgun (WGS) entry which is preliminary data.</text>
</comment>